<gene>
    <name evidence="2" type="ORF">KDK67_05180</name>
</gene>
<feature type="domain" description="PAS" evidence="1">
    <location>
        <begin position="15"/>
        <end position="81"/>
    </location>
</feature>
<sequence length="361" mass="40973">MESDALKHIECIYSLLTSDVLDHLKVGVVVLDGDLKVKWANHFLIHDLCGQNDPVVGMDLCQILSSVSGSGVSSGYSNVTGQLCKGEKIFLHIPPKKGAVHRWLEHRLYPIDSDIYNEGWVGYFYDITGQIKYNDPVAFFEKQEPISFDTSLCERSECYPLSPSASIKKYTDLLLDGEVNEERIRAIEAIQANSEKLNGLVLSATMYVSKTEFKFKTFFEKATDPMIILDLDGKIWEINQVACDGLDHSYFELLGMDNSIIFDDALIMETIDVLNNSENVHSILLESCCNTRDGKCIPVELNCRLIDYEEKPVVLITSRDLSERKRIEHLSRVNEELKCLHDTKDVFVDILSHDLMTGWNY</sequence>
<keyword evidence="3" id="KW-1185">Reference proteome</keyword>
<dbReference type="InterPro" id="IPR000014">
    <property type="entry name" value="PAS"/>
</dbReference>
<dbReference type="NCBIfam" id="TIGR00229">
    <property type="entry name" value="sensory_box"/>
    <property type="match status" value="1"/>
</dbReference>
<dbReference type="Proteomes" id="UP001056766">
    <property type="component" value="Unassembled WGS sequence"/>
</dbReference>
<dbReference type="SUPFAM" id="SSF55785">
    <property type="entry name" value="PYP-like sensor domain (PAS domain)"/>
    <property type="match status" value="1"/>
</dbReference>
<comment type="caution">
    <text evidence="2">The sequence shown here is derived from an EMBL/GenBank/DDBJ whole genome shotgun (WGS) entry which is preliminary data.</text>
</comment>
<name>A0A9E5DA22_9EURY</name>
<organism evidence="2 3">
    <name type="scientific">Methanococcoides seepicolus</name>
    <dbReference type="NCBI Taxonomy" id="2828780"/>
    <lineage>
        <taxon>Archaea</taxon>
        <taxon>Methanobacteriati</taxon>
        <taxon>Methanobacteriota</taxon>
        <taxon>Stenosarchaea group</taxon>
        <taxon>Methanomicrobia</taxon>
        <taxon>Methanosarcinales</taxon>
        <taxon>Methanosarcinaceae</taxon>
        <taxon>Methanococcoides</taxon>
    </lineage>
</organism>
<feature type="domain" description="PAS" evidence="1">
    <location>
        <begin position="213"/>
        <end position="279"/>
    </location>
</feature>
<reference evidence="2" key="1">
    <citation type="journal article" date="2021" name="mSystems">
        <title>Bacteria and Archaea Synergistically Convert Glycine Betaine to Biogenic Methane in the Formosa Cold Seep of the South China Sea.</title>
        <authorList>
            <person name="Li L."/>
            <person name="Zhang W."/>
            <person name="Zhang S."/>
            <person name="Song L."/>
            <person name="Sun Q."/>
            <person name="Zhang H."/>
            <person name="Xiang H."/>
            <person name="Dong X."/>
        </authorList>
    </citation>
    <scope>NUCLEOTIDE SEQUENCE</scope>
    <source>
        <strain evidence="2">LLY</strain>
    </source>
</reference>
<dbReference type="Pfam" id="PF13426">
    <property type="entry name" value="PAS_9"/>
    <property type="match status" value="1"/>
</dbReference>
<dbReference type="Gene3D" id="3.30.450.20">
    <property type="entry name" value="PAS domain"/>
    <property type="match status" value="2"/>
</dbReference>
<evidence type="ECO:0000313" key="3">
    <source>
        <dbReference type="Proteomes" id="UP001056766"/>
    </source>
</evidence>
<dbReference type="CDD" id="cd00130">
    <property type="entry name" value="PAS"/>
    <property type="match status" value="1"/>
</dbReference>
<dbReference type="AlphaFoldDB" id="A0A9E5DA22"/>
<dbReference type="InterPro" id="IPR035965">
    <property type="entry name" value="PAS-like_dom_sf"/>
</dbReference>
<evidence type="ECO:0000259" key="1">
    <source>
        <dbReference type="SMART" id="SM00091"/>
    </source>
</evidence>
<dbReference type="EMBL" id="JAGSOI010000014">
    <property type="protein sequence ID" value="MCM1986395.1"/>
    <property type="molecule type" value="Genomic_DNA"/>
</dbReference>
<dbReference type="RefSeq" id="WP_250867779.1">
    <property type="nucleotide sequence ID" value="NZ_JAGSOI010000014.1"/>
</dbReference>
<reference evidence="2" key="2">
    <citation type="submission" date="2021-04" db="EMBL/GenBank/DDBJ databases">
        <authorList>
            <person name="Dong X."/>
        </authorList>
    </citation>
    <scope>NUCLEOTIDE SEQUENCE</scope>
    <source>
        <strain evidence="2">LLY</strain>
    </source>
</reference>
<protein>
    <submittedName>
        <fullName evidence="2">PAS domain S-box protein</fullName>
    </submittedName>
</protein>
<evidence type="ECO:0000313" key="2">
    <source>
        <dbReference type="EMBL" id="MCM1986395.1"/>
    </source>
</evidence>
<accession>A0A9E5DA22</accession>
<proteinExistence type="predicted"/>
<dbReference type="SMART" id="SM00091">
    <property type="entry name" value="PAS"/>
    <property type="match status" value="2"/>
</dbReference>